<feature type="binding site" evidence="7">
    <location>
        <position position="60"/>
    </location>
    <ligand>
        <name>Zn(2+)</name>
        <dbReference type="ChEBI" id="CHEBI:29105"/>
        <label>1</label>
    </ligand>
</feature>
<name>A0A1V4QFC0_UNCW3</name>
<gene>
    <name evidence="7" type="primary">nfo</name>
    <name evidence="9" type="ORF">BXT86_05105</name>
</gene>
<feature type="binding site" evidence="7">
    <location>
        <position position="218"/>
    </location>
    <ligand>
        <name>Zn(2+)</name>
        <dbReference type="ChEBI" id="CHEBI:29105"/>
        <label>3</label>
    </ligand>
</feature>
<evidence type="ECO:0000313" key="9">
    <source>
        <dbReference type="EMBL" id="OPX17691.1"/>
    </source>
</evidence>
<feature type="binding site" evidence="7">
    <location>
        <position position="134"/>
    </location>
    <ligand>
        <name>Zn(2+)</name>
        <dbReference type="ChEBI" id="CHEBI:29105"/>
        <label>2</label>
    </ligand>
</feature>
<keyword evidence="7" id="KW-0255">Endonuclease</keyword>
<dbReference type="PROSITE" id="PS51432">
    <property type="entry name" value="AP_NUCLEASE_F2_4"/>
    <property type="match status" value="1"/>
</dbReference>
<dbReference type="SUPFAM" id="SSF51658">
    <property type="entry name" value="Xylose isomerase-like"/>
    <property type="match status" value="1"/>
</dbReference>
<feature type="binding site" evidence="7">
    <location>
        <position position="134"/>
    </location>
    <ligand>
        <name>Zn(2+)</name>
        <dbReference type="ChEBI" id="CHEBI:29105"/>
        <label>1</label>
    </ligand>
</feature>
<comment type="caution">
    <text evidence="9">The sequence shown here is derived from an EMBL/GenBank/DDBJ whole genome shotgun (WGS) entry which is preliminary data.</text>
</comment>
<evidence type="ECO:0000259" key="8">
    <source>
        <dbReference type="Pfam" id="PF01261"/>
    </source>
</evidence>
<dbReference type="EMBL" id="MUKB01000089">
    <property type="protein sequence ID" value="OPX17691.1"/>
    <property type="molecule type" value="Genomic_DNA"/>
</dbReference>
<dbReference type="GO" id="GO:0006284">
    <property type="term" value="P:base-excision repair"/>
    <property type="evidence" value="ECO:0007669"/>
    <property type="project" value="TreeGrafter"/>
</dbReference>
<dbReference type="GO" id="GO:0003906">
    <property type="term" value="F:DNA-(apurinic or apyrimidinic site) endonuclease activity"/>
    <property type="evidence" value="ECO:0007669"/>
    <property type="project" value="TreeGrafter"/>
</dbReference>
<keyword evidence="6 7" id="KW-0234">DNA repair</keyword>
<dbReference type="Proteomes" id="UP000191663">
    <property type="component" value="Unassembled WGS sequence"/>
</dbReference>
<dbReference type="PANTHER" id="PTHR21445">
    <property type="entry name" value="ENDONUCLEASE IV ENDODEOXYRIBONUCLEASE IV"/>
    <property type="match status" value="1"/>
</dbReference>
<dbReference type="InterPro" id="IPR036237">
    <property type="entry name" value="Xyl_isomerase-like_sf"/>
</dbReference>
<dbReference type="Gene3D" id="3.20.20.150">
    <property type="entry name" value="Divalent-metal-dependent TIM barrel enzymes"/>
    <property type="match status" value="1"/>
</dbReference>
<dbReference type="CDD" id="cd00019">
    <property type="entry name" value="AP2Ec"/>
    <property type="match status" value="1"/>
</dbReference>
<proteinExistence type="inferred from homology"/>
<dbReference type="AlphaFoldDB" id="A0A1V4QFC0"/>
<keyword evidence="5 7" id="KW-0862">Zinc</keyword>
<dbReference type="GO" id="GO:0003677">
    <property type="term" value="F:DNA binding"/>
    <property type="evidence" value="ECO:0007669"/>
    <property type="project" value="InterPro"/>
</dbReference>
<dbReference type="InterPro" id="IPR018246">
    <property type="entry name" value="AP_endonuc_F2_Zn_BS"/>
</dbReference>
<evidence type="ECO:0000256" key="6">
    <source>
        <dbReference type="ARBA" id="ARBA00023204"/>
    </source>
</evidence>
<comment type="catalytic activity">
    <reaction evidence="7">
        <text>Endonucleolytic cleavage to 5'-phosphooligonucleotide end-products.</text>
        <dbReference type="EC" id="3.1.21.2"/>
    </reaction>
</comment>
<dbReference type="SMART" id="SM00518">
    <property type="entry name" value="AP2Ec"/>
    <property type="match status" value="1"/>
</dbReference>
<dbReference type="InterPro" id="IPR001719">
    <property type="entry name" value="AP_endonuc_2"/>
</dbReference>
<feature type="binding site" evidence="7">
    <location>
        <position position="171"/>
    </location>
    <ligand>
        <name>Zn(2+)</name>
        <dbReference type="ChEBI" id="CHEBI:29105"/>
        <label>3</label>
    </ligand>
</feature>
<dbReference type="PANTHER" id="PTHR21445:SF0">
    <property type="entry name" value="APURINIC-APYRIMIDINIC ENDONUCLEASE"/>
    <property type="match status" value="1"/>
</dbReference>
<evidence type="ECO:0000313" key="10">
    <source>
        <dbReference type="Proteomes" id="UP000191663"/>
    </source>
</evidence>
<keyword evidence="2 7" id="KW-0479">Metal-binding</keyword>
<feature type="binding site" evidence="7">
    <location>
        <position position="249"/>
    </location>
    <ligand>
        <name>Zn(2+)</name>
        <dbReference type="ChEBI" id="CHEBI:29105"/>
        <label>2</label>
    </ligand>
</feature>
<dbReference type="FunFam" id="3.20.20.150:FF:000001">
    <property type="entry name" value="Probable endonuclease 4"/>
    <property type="match status" value="1"/>
</dbReference>
<protein>
    <recommendedName>
        <fullName evidence="7">Probable endonuclease 4</fullName>
        <ecNumber evidence="7">3.1.21.2</ecNumber>
    </recommendedName>
    <alternativeName>
        <fullName evidence="7">Endodeoxyribonuclease IV</fullName>
    </alternativeName>
    <alternativeName>
        <fullName evidence="7">Endonuclease IV</fullName>
    </alternativeName>
</protein>
<dbReference type="HAMAP" id="MF_00152">
    <property type="entry name" value="Nfo"/>
    <property type="match status" value="1"/>
</dbReference>
<dbReference type="PROSITE" id="PS00731">
    <property type="entry name" value="AP_NUCLEASE_F2_3"/>
    <property type="match status" value="1"/>
</dbReference>
<comment type="cofactor">
    <cofactor evidence="7">
        <name>Zn(2+)</name>
        <dbReference type="ChEBI" id="CHEBI:29105"/>
    </cofactor>
    <text evidence="7">Binds 3 Zn(2+) ions.</text>
</comment>
<evidence type="ECO:0000256" key="5">
    <source>
        <dbReference type="ARBA" id="ARBA00022833"/>
    </source>
</evidence>
<feature type="binding site" evidence="7">
    <location>
        <position position="220"/>
    </location>
    <ligand>
        <name>Zn(2+)</name>
        <dbReference type="ChEBI" id="CHEBI:29105"/>
        <label>3</label>
    </ligand>
</feature>
<feature type="domain" description="Xylose isomerase-like TIM barrel" evidence="8">
    <location>
        <begin position="11"/>
        <end position="258"/>
    </location>
</feature>
<dbReference type="NCBIfam" id="TIGR00587">
    <property type="entry name" value="nfo"/>
    <property type="match status" value="1"/>
</dbReference>
<keyword evidence="7" id="KW-0540">Nuclease</keyword>
<evidence type="ECO:0000256" key="4">
    <source>
        <dbReference type="ARBA" id="ARBA00022801"/>
    </source>
</evidence>
<sequence>MSISGGFKNVVERAKQRGCKTIQVFSRNPRGWKYGPLDSKDIEVFRRELYQSDIWPVFVHMPYLPNLATPKKELFKLSVSSLVEDLKRCDMLGARFLVMHVGSAPDESQGIQQMITGINQALDRVDNNVTLLLENTAGSGNELGYTFEQLARIIAGVRMKRRIGVVFDTAHAFEAGYDLRTQEKVRETFKSFNSIIGLERLKLVHFNDSKTKFASRSDRHWHIGKGEIGKGMAYIIQHPALKKLPFIMETPRTGLKEDLMNMRTVRRLLKK</sequence>
<evidence type="ECO:0000256" key="3">
    <source>
        <dbReference type="ARBA" id="ARBA00022763"/>
    </source>
</evidence>
<comment type="similarity">
    <text evidence="1 7">Belongs to the AP endonuclease 2 family.</text>
</comment>
<comment type="function">
    <text evidence="7">Endonuclease IV plays a role in DNA repair. It cleaves phosphodiester bonds at apurinic or apyrimidinic (AP) sites, generating a 3'-hydroxyl group and a 5'-terminal sugar phosphate.</text>
</comment>
<keyword evidence="4 7" id="KW-0378">Hydrolase</keyword>
<feature type="binding site" evidence="7">
    <location>
        <position position="168"/>
    </location>
    <ligand>
        <name>Zn(2+)</name>
        <dbReference type="ChEBI" id="CHEBI:29105"/>
        <label>2</label>
    </ligand>
</feature>
<evidence type="ECO:0000256" key="7">
    <source>
        <dbReference type="HAMAP-Rule" id="MF_00152"/>
    </source>
</evidence>
<dbReference type="Pfam" id="PF01261">
    <property type="entry name" value="AP_endonuc_2"/>
    <property type="match status" value="1"/>
</dbReference>
<dbReference type="GO" id="GO:0008081">
    <property type="term" value="F:phosphoric diester hydrolase activity"/>
    <property type="evidence" value="ECO:0007669"/>
    <property type="project" value="TreeGrafter"/>
</dbReference>
<feature type="binding site" evidence="7">
    <location>
        <position position="100"/>
    </location>
    <ligand>
        <name>Zn(2+)</name>
        <dbReference type="ChEBI" id="CHEBI:29105"/>
        <label>1</label>
    </ligand>
</feature>
<evidence type="ECO:0000256" key="1">
    <source>
        <dbReference type="ARBA" id="ARBA00005340"/>
    </source>
</evidence>
<dbReference type="GO" id="GO:0008270">
    <property type="term" value="F:zinc ion binding"/>
    <property type="evidence" value="ECO:0007669"/>
    <property type="project" value="UniProtKB-UniRule"/>
</dbReference>
<accession>A0A1V4QFC0</accession>
<keyword evidence="3 7" id="KW-0227">DNA damage</keyword>
<dbReference type="GO" id="GO:0008833">
    <property type="term" value="F:deoxyribonuclease IV (phage-T4-induced) activity"/>
    <property type="evidence" value="ECO:0007669"/>
    <property type="project" value="UniProtKB-UniRule"/>
</dbReference>
<feature type="binding site" evidence="7">
    <location>
        <position position="205"/>
    </location>
    <ligand>
        <name>Zn(2+)</name>
        <dbReference type="ChEBI" id="CHEBI:29105"/>
        <label>2</label>
    </ligand>
</feature>
<dbReference type="InterPro" id="IPR013022">
    <property type="entry name" value="Xyl_isomerase-like_TIM-brl"/>
</dbReference>
<reference evidence="10" key="1">
    <citation type="submission" date="2017-01" db="EMBL/GenBank/DDBJ databases">
        <title>Novel pathways for hydrocarbon cycling and metabolic interdependencies in hydrothermal sediment communities.</title>
        <authorList>
            <person name="Dombrowski N."/>
            <person name="Seitz K."/>
            <person name="Teske A."/>
            <person name="Baker B."/>
        </authorList>
    </citation>
    <scope>NUCLEOTIDE SEQUENCE [LARGE SCALE GENOMIC DNA]</scope>
</reference>
<organism evidence="9 10">
    <name type="scientific">candidate division WOR-3 bacterium 4484_100</name>
    <dbReference type="NCBI Taxonomy" id="1936077"/>
    <lineage>
        <taxon>Bacteria</taxon>
        <taxon>Bacteria division WOR-3</taxon>
    </lineage>
</organism>
<dbReference type="EC" id="3.1.21.2" evidence="7"/>
<evidence type="ECO:0000256" key="2">
    <source>
        <dbReference type="ARBA" id="ARBA00022723"/>
    </source>
</evidence>